<dbReference type="SUPFAM" id="SSF49879">
    <property type="entry name" value="SMAD/FHA domain"/>
    <property type="match status" value="1"/>
</dbReference>
<dbReference type="AlphaFoldDB" id="A0A7S8ECP7"/>
<dbReference type="EMBL" id="CP062983">
    <property type="protein sequence ID" value="QPC84531.1"/>
    <property type="molecule type" value="Genomic_DNA"/>
</dbReference>
<organism evidence="2 3">
    <name type="scientific">Phototrophicus methaneseepsis</name>
    <dbReference type="NCBI Taxonomy" id="2710758"/>
    <lineage>
        <taxon>Bacteria</taxon>
        <taxon>Bacillati</taxon>
        <taxon>Chloroflexota</taxon>
        <taxon>Candidatus Thermofontia</taxon>
        <taxon>Phototrophicales</taxon>
        <taxon>Phototrophicaceae</taxon>
        <taxon>Phototrophicus</taxon>
    </lineage>
</organism>
<dbReference type="Pfam" id="PF00498">
    <property type="entry name" value="FHA"/>
    <property type="match status" value="1"/>
</dbReference>
<name>A0A7S8ECP7_9CHLR</name>
<protein>
    <submittedName>
        <fullName evidence="2">FHA domain-containing protein</fullName>
    </submittedName>
</protein>
<dbReference type="InterPro" id="IPR050923">
    <property type="entry name" value="Cell_Proc_Reg/RNA_Proc"/>
</dbReference>
<dbReference type="SMART" id="SM00240">
    <property type="entry name" value="FHA"/>
    <property type="match status" value="1"/>
</dbReference>
<reference evidence="2 3" key="1">
    <citation type="submission" date="2020-02" db="EMBL/GenBank/DDBJ databases">
        <authorList>
            <person name="Zheng R.K."/>
            <person name="Sun C.M."/>
        </authorList>
    </citation>
    <scope>NUCLEOTIDE SEQUENCE [LARGE SCALE GENOMIC DNA]</scope>
    <source>
        <strain evidence="3">rifampicinis</strain>
    </source>
</reference>
<dbReference type="InterPro" id="IPR008984">
    <property type="entry name" value="SMAD_FHA_dom_sf"/>
</dbReference>
<gene>
    <name evidence="2" type="ORF">G4Y79_09190</name>
</gene>
<dbReference type="InterPro" id="IPR000253">
    <property type="entry name" value="FHA_dom"/>
</dbReference>
<evidence type="ECO:0000313" key="3">
    <source>
        <dbReference type="Proteomes" id="UP000594468"/>
    </source>
</evidence>
<sequence length="161" mass="17948">MAHTPSLETAVDVFKENGAVYPAGQTQYLNMDTTHEQMPPRSPEQVHSVAPATIQFTVEGTSDTVMMPLRNHMVLGRKQSPNDRQVDVDLSHLGARKMGVSRHHAIIQVTRDQVAIKDFNSTNGTFINGYILKPMFGYSLRHGDVIQLGLLKLLVHFPTED</sequence>
<accession>A0A7S8ECP7</accession>
<evidence type="ECO:0000313" key="2">
    <source>
        <dbReference type="EMBL" id="QPC84531.1"/>
    </source>
</evidence>
<dbReference type="CDD" id="cd00060">
    <property type="entry name" value="FHA"/>
    <property type="match status" value="1"/>
</dbReference>
<dbReference type="PANTHER" id="PTHR23308">
    <property type="entry name" value="NUCLEAR INHIBITOR OF PROTEIN PHOSPHATASE-1"/>
    <property type="match status" value="1"/>
</dbReference>
<dbReference type="KEGG" id="pmet:G4Y79_09190"/>
<dbReference type="RefSeq" id="WP_195172594.1">
    <property type="nucleotide sequence ID" value="NZ_CP062983.1"/>
</dbReference>
<evidence type="ECO:0000259" key="1">
    <source>
        <dbReference type="PROSITE" id="PS50006"/>
    </source>
</evidence>
<dbReference type="Proteomes" id="UP000594468">
    <property type="component" value="Chromosome"/>
</dbReference>
<proteinExistence type="predicted"/>
<dbReference type="PROSITE" id="PS50006">
    <property type="entry name" value="FHA_DOMAIN"/>
    <property type="match status" value="1"/>
</dbReference>
<feature type="domain" description="FHA" evidence="1">
    <location>
        <begin position="73"/>
        <end position="132"/>
    </location>
</feature>
<dbReference type="Gene3D" id="2.60.200.20">
    <property type="match status" value="1"/>
</dbReference>
<keyword evidence="3" id="KW-1185">Reference proteome</keyword>